<dbReference type="InterPro" id="IPR003593">
    <property type="entry name" value="AAA+_ATPase"/>
</dbReference>
<dbReference type="AlphaFoldDB" id="A0A060RIV4"/>
<feature type="domain" description="ABC transporter" evidence="5">
    <location>
        <begin position="2"/>
        <end position="229"/>
    </location>
</feature>
<dbReference type="Pfam" id="PF00005">
    <property type="entry name" value="ABC_tran"/>
    <property type="match status" value="1"/>
</dbReference>
<dbReference type="CDD" id="cd03264">
    <property type="entry name" value="ABC_drug_resistance_like"/>
    <property type="match status" value="1"/>
</dbReference>
<keyword evidence="2" id="KW-0813">Transport</keyword>
<evidence type="ECO:0000313" key="6">
    <source>
        <dbReference type="EMBL" id="CDO19047.1"/>
    </source>
</evidence>
<reference evidence="6 7" key="2">
    <citation type="submission" date="2014-05" db="EMBL/GenBank/DDBJ databases">
        <title>Genome sequence of Streptococcus gallolyticus.</title>
        <authorList>
            <person name="Del Campo R."/>
        </authorList>
    </citation>
    <scope>NUCLEOTIDE SEQUENCE [LARGE SCALE GENOMIC DNA]</scope>
    <source>
        <strain evidence="6 7">LMG17956</strain>
    </source>
</reference>
<name>A0A060RIV4_9STRE</name>
<dbReference type="PROSITE" id="PS50893">
    <property type="entry name" value="ABC_TRANSPORTER_2"/>
    <property type="match status" value="1"/>
</dbReference>
<evidence type="ECO:0000256" key="3">
    <source>
        <dbReference type="ARBA" id="ARBA00022741"/>
    </source>
</evidence>
<reference evidence="6 7" key="1">
    <citation type="submission" date="2014-02" db="EMBL/GenBank/DDBJ databases">
        <authorList>
            <person name="Manrique M."/>
        </authorList>
    </citation>
    <scope>NUCLEOTIDE SEQUENCE [LARGE SCALE GENOMIC DNA]</scope>
    <source>
        <strain evidence="6 7">LMG17956</strain>
    </source>
</reference>
<keyword evidence="3" id="KW-0547">Nucleotide-binding</keyword>
<dbReference type="SUPFAM" id="SSF52540">
    <property type="entry name" value="P-loop containing nucleoside triphosphate hydrolases"/>
    <property type="match status" value="1"/>
</dbReference>
<proteinExistence type="inferred from homology"/>
<accession>A0A060RIV4</accession>
<evidence type="ECO:0000256" key="4">
    <source>
        <dbReference type="ARBA" id="ARBA00022840"/>
    </source>
</evidence>
<dbReference type="PANTHER" id="PTHR43335">
    <property type="entry name" value="ABC TRANSPORTER, ATP-BINDING PROTEIN"/>
    <property type="match status" value="1"/>
</dbReference>
<dbReference type="SMART" id="SM00382">
    <property type="entry name" value="AAA"/>
    <property type="match status" value="1"/>
</dbReference>
<organism evidence="6 7">
    <name type="scientific">Streptococcus gallolyticus</name>
    <dbReference type="NCBI Taxonomy" id="315405"/>
    <lineage>
        <taxon>Bacteria</taxon>
        <taxon>Bacillati</taxon>
        <taxon>Bacillota</taxon>
        <taxon>Bacilli</taxon>
        <taxon>Lactobacillales</taxon>
        <taxon>Streptococcaceae</taxon>
        <taxon>Streptococcus</taxon>
    </lineage>
</organism>
<sequence length="288" mass="32378">MLKLENIKKNYSEKVAVDDISFEFNDGVYGLLGSNGAGKTTLINIICGLVKPSNGKVAFNNKDTLLDKTILLDNIGYLPQHFSYYPNFSALDFLRYMGVLKGIEENLDEKCEELLKLVGLSKESQNKIKTFSGGMKQRLGIAQSLLNDPKILVLDEPTVGLDPKERIRFRNLISSLGKERIVILSTHIVGDIESIANKIIILKEGNIVDTGNPIYFLDKLSNKVWEIETDFDNAEHLKLEYTVSNQKVDGDKMILRIVSDSIPNGNFKSVTPNFEDVYLYYFPNQGES</sequence>
<protein>
    <submittedName>
        <fullName evidence="6">ABC transporter, ATP-binding protein</fullName>
        <ecNumber evidence="6">3.6.3.-</ecNumber>
    </submittedName>
</protein>
<dbReference type="InterPro" id="IPR003439">
    <property type="entry name" value="ABC_transporter-like_ATP-bd"/>
</dbReference>
<dbReference type="InterPro" id="IPR027417">
    <property type="entry name" value="P-loop_NTPase"/>
</dbReference>
<evidence type="ECO:0000259" key="5">
    <source>
        <dbReference type="PROSITE" id="PS50893"/>
    </source>
</evidence>
<comment type="caution">
    <text evidence="6">The sequence shown here is derived from an EMBL/GenBank/DDBJ whole genome shotgun (WGS) entry which is preliminary data.</text>
</comment>
<dbReference type="PANTHER" id="PTHR43335:SF2">
    <property type="entry name" value="ABC TRANSPORTER, ATP-BINDING PROTEIN"/>
    <property type="match status" value="1"/>
</dbReference>
<evidence type="ECO:0000256" key="2">
    <source>
        <dbReference type="ARBA" id="ARBA00022448"/>
    </source>
</evidence>
<comment type="similarity">
    <text evidence="1">Belongs to the ABC transporter superfamily.</text>
</comment>
<evidence type="ECO:0000256" key="1">
    <source>
        <dbReference type="ARBA" id="ARBA00005417"/>
    </source>
</evidence>
<dbReference type="EC" id="3.6.3.-" evidence="6"/>
<dbReference type="PROSITE" id="PS00211">
    <property type="entry name" value="ABC_TRANSPORTER_1"/>
    <property type="match status" value="1"/>
</dbReference>
<keyword evidence="6" id="KW-0378">Hydrolase</keyword>
<gene>
    <name evidence="6" type="ORF">BN963_SGAL_02255</name>
</gene>
<evidence type="ECO:0000313" key="7">
    <source>
        <dbReference type="Proteomes" id="UP000027584"/>
    </source>
</evidence>
<dbReference type="Gene3D" id="3.40.50.300">
    <property type="entry name" value="P-loop containing nucleotide triphosphate hydrolases"/>
    <property type="match status" value="1"/>
</dbReference>
<dbReference type="InterPro" id="IPR017871">
    <property type="entry name" value="ABC_transporter-like_CS"/>
</dbReference>
<dbReference type="Proteomes" id="UP000027584">
    <property type="component" value="Unassembled WGS sequence"/>
</dbReference>
<dbReference type="GO" id="GO:0005524">
    <property type="term" value="F:ATP binding"/>
    <property type="evidence" value="ECO:0007669"/>
    <property type="project" value="UniProtKB-KW"/>
</dbReference>
<dbReference type="EMBL" id="CCBC010000215">
    <property type="protein sequence ID" value="CDO19047.1"/>
    <property type="molecule type" value="Genomic_DNA"/>
</dbReference>
<dbReference type="GO" id="GO:0016887">
    <property type="term" value="F:ATP hydrolysis activity"/>
    <property type="evidence" value="ECO:0007669"/>
    <property type="project" value="InterPro"/>
</dbReference>
<keyword evidence="4 6" id="KW-0067">ATP-binding</keyword>